<keyword evidence="2" id="KW-1185">Reference proteome</keyword>
<name>A0ACB9JYJ0_9ASTR</name>
<evidence type="ECO:0000313" key="2">
    <source>
        <dbReference type="Proteomes" id="UP001056120"/>
    </source>
</evidence>
<dbReference type="Proteomes" id="UP001056120">
    <property type="component" value="Linkage Group LG02"/>
</dbReference>
<gene>
    <name evidence="1" type="ORF">L1987_06508</name>
</gene>
<evidence type="ECO:0000313" key="1">
    <source>
        <dbReference type="EMBL" id="KAI3825033.1"/>
    </source>
</evidence>
<dbReference type="EMBL" id="CM042019">
    <property type="protein sequence ID" value="KAI3825033.1"/>
    <property type="molecule type" value="Genomic_DNA"/>
</dbReference>
<protein>
    <submittedName>
        <fullName evidence="1">Uncharacterized protein</fullName>
    </submittedName>
</protein>
<reference evidence="2" key="1">
    <citation type="journal article" date="2022" name="Mol. Ecol. Resour.">
        <title>The genomes of chicory, endive, great burdock and yacon provide insights into Asteraceae palaeo-polyploidization history and plant inulin production.</title>
        <authorList>
            <person name="Fan W."/>
            <person name="Wang S."/>
            <person name="Wang H."/>
            <person name="Wang A."/>
            <person name="Jiang F."/>
            <person name="Liu H."/>
            <person name="Zhao H."/>
            <person name="Xu D."/>
            <person name="Zhang Y."/>
        </authorList>
    </citation>
    <scope>NUCLEOTIDE SEQUENCE [LARGE SCALE GENOMIC DNA]</scope>
    <source>
        <strain evidence="2">cv. Yunnan</strain>
    </source>
</reference>
<organism evidence="1 2">
    <name type="scientific">Smallanthus sonchifolius</name>
    <dbReference type="NCBI Taxonomy" id="185202"/>
    <lineage>
        <taxon>Eukaryota</taxon>
        <taxon>Viridiplantae</taxon>
        <taxon>Streptophyta</taxon>
        <taxon>Embryophyta</taxon>
        <taxon>Tracheophyta</taxon>
        <taxon>Spermatophyta</taxon>
        <taxon>Magnoliopsida</taxon>
        <taxon>eudicotyledons</taxon>
        <taxon>Gunneridae</taxon>
        <taxon>Pentapetalae</taxon>
        <taxon>asterids</taxon>
        <taxon>campanulids</taxon>
        <taxon>Asterales</taxon>
        <taxon>Asteraceae</taxon>
        <taxon>Asteroideae</taxon>
        <taxon>Heliantheae alliance</taxon>
        <taxon>Millerieae</taxon>
        <taxon>Smallanthus</taxon>
    </lineage>
</organism>
<reference evidence="1 2" key="2">
    <citation type="journal article" date="2022" name="Mol. Ecol. Resour.">
        <title>The genomes of chicory, endive, great burdock and yacon provide insights into Asteraceae paleo-polyploidization history and plant inulin production.</title>
        <authorList>
            <person name="Fan W."/>
            <person name="Wang S."/>
            <person name="Wang H."/>
            <person name="Wang A."/>
            <person name="Jiang F."/>
            <person name="Liu H."/>
            <person name="Zhao H."/>
            <person name="Xu D."/>
            <person name="Zhang Y."/>
        </authorList>
    </citation>
    <scope>NUCLEOTIDE SEQUENCE [LARGE SCALE GENOMIC DNA]</scope>
    <source>
        <strain evidence="2">cv. Yunnan</strain>
        <tissue evidence="1">Leaves</tissue>
    </source>
</reference>
<sequence>MDATLALSATVYDDVAAQEARDKAEKAVESEEIMYRFKPRNFKFPRRDGNNLVKNPQEMRCYKCQKSGHITSYCPSLMCYNCNEVGHIARNCTKPIQQKPNGGAKGRVFVIGEGKRNDNGKVVVGTFLVNNIYAKILFDMGANRSFVSDAFSLHLGMKSTPLERAYVLETASDEQIRITESYVNCKMTLGNKNSMIELMPMSMSKYDVIIGIDWLNHAMLRSIVINGLLGFVGLTEYRKVELLIKLIPGAKPVAKAPYRLAPSELKELMKQIQELLERGFIHPRYYQLKVQEEDVPKTAFTTRYGHYEFQVMSFGLTNAPAIFMDLMNRVCKTLLDKFVIVFIEDILIYSRTQEEHVKHLQIILETLRKEKSYAKFSKCEFWKQELQFLGHVINHQGIQVDPAKIEAIMKWETSKMPTEVRSFLGLAGY</sequence>
<proteinExistence type="predicted"/>
<accession>A0ACB9JYJ0</accession>
<comment type="caution">
    <text evidence="1">The sequence shown here is derived from an EMBL/GenBank/DDBJ whole genome shotgun (WGS) entry which is preliminary data.</text>
</comment>